<feature type="region of interest" description="Disordered" evidence="1">
    <location>
        <begin position="25"/>
        <end position="56"/>
    </location>
</feature>
<reference evidence="3 4" key="2">
    <citation type="submission" date="2017-10" db="EMBL/GenBank/DDBJ databases">
        <title>Genome analyses suggest a sexual origin of heterokaryosis in a supposedly ancient asexual fungus.</title>
        <authorList>
            <person name="Corradi N."/>
            <person name="Sedzielewska K."/>
            <person name="Noel J."/>
            <person name="Charron P."/>
            <person name="Farinelli L."/>
            <person name="Marton T."/>
            <person name="Kruger M."/>
            <person name="Pelin A."/>
            <person name="Brachmann A."/>
            <person name="Corradi N."/>
        </authorList>
    </citation>
    <scope>NUCLEOTIDE SEQUENCE [LARGE SCALE GENOMIC DNA]</scope>
    <source>
        <strain evidence="3 4">A1</strain>
    </source>
</reference>
<evidence type="ECO:0000256" key="1">
    <source>
        <dbReference type="SAM" id="MobiDB-lite"/>
    </source>
</evidence>
<comment type="caution">
    <text evidence="3">The sequence shown here is derived from an EMBL/GenBank/DDBJ whole genome shotgun (WGS) entry which is preliminary data.</text>
</comment>
<feature type="transmembrane region" description="Helical" evidence="2">
    <location>
        <begin position="97"/>
        <end position="118"/>
    </location>
</feature>
<dbReference type="EMBL" id="LLXH01003372">
    <property type="protein sequence ID" value="PKC54305.1"/>
    <property type="molecule type" value="Genomic_DNA"/>
</dbReference>
<evidence type="ECO:0000313" key="4">
    <source>
        <dbReference type="Proteomes" id="UP000232688"/>
    </source>
</evidence>
<proteinExistence type="predicted"/>
<reference evidence="3 4" key="1">
    <citation type="submission" date="2017-10" db="EMBL/GenBank/DDBJ databases">
        <title>Extensive intraspecific genome diversity in a model arbuscular mycorrhizal fungus.</title>
        <authorList>
            <person name="Chen E.C.H."/>
            <person name="Morin E."/>
            <person name="Baudet D."/>
            <person name="Noel J."/>
            <person name="Ndikumana S."/>
            <person name="Charron P."/>
            <person name="St-Onge C."/>
            <person name="Giorgi J."/>
            <person name="Grigoriev I.V."/>
            <person name="Roux C."/>
            <person name="Martin F.M."/>
            <person name="Corradi N."/>
        </authorList>
    </citation>
    <scope>NUCLEOTIDE SEQUENCE [LARGE SCALE GENOMIC DNA]</scope>
    <source>
        <strain evidence="3 4">A1</strain>
    </source>
</reference>
<feature type="non-terminal residue" evidence="3">
    <location>
        <position position="169"/>
    </location>
</feature>
<dbReference type="Proteomes" id="UP000232688">
    <property type="component" value="Unassembled WGS sequence"/>
</dbReference>
<evidence type="ECO:0000256" key="2">
    <source>
        <dbReference type="SAM" id="Phobius"/>
    </source>
</evidence>
<keyword evidence="2" id="KW-0812">Transmembrane</keyword>
<keyword evidence="2" id="KW-0472">Membrane</keyword>
<sequence length="169" mass="19001">MHKQRVTYNQKNQYGCRVRFASKASMSKKKVSRPASTTKKVTCVRQEKQPSQPLAAPVSDVPVRMDGYRLTHHAGLLVSSLLFYMMITALSKHVTNIVIIHAMYAFGIFGTASVLCTFSYQTSKTPCAAGHLVIRSRRRRRWCCGYIWSSKDGATIGYVFCVAIFARVI</sequence>
<name>A0A2I1ESN8_9GLOM</name>
<dbReference type="OrthoDB" id="10390192at2759"/>
<keyword evidence="2" id="KW-1133">Transmembrane helix</keyword>
<feature type="transmembrane region" description="Helical" evidence="2">
    <location>
        <begin position="74"/>
        <end position="91"/>
    </location>
</feature>
<evidence type="ECO:0000313" key="3">
    <source>
        <dbReference type="EMBL" id="PKC54305.1"/>
    </source>
</evidence>
<dbReference type="VEuPathDB" id="FungiDB:RhiirA1_447100"/>
<dbReference type="VEuPathDB" id="FungiDB:FUN_017060"/>
<organism evidence="3 4">
    <name type="scientific">Rhizophagus irregularis</name>
    <dbReference type="NCBI Taxonomy" id="588596"/>
    <lineage>
        <taxon>Eukaryota</taxon>
        <taxon>Fungi</taxon>
        <taxon>Fungi incertae sedis</taxon>
        <taxon>Mucoromycota</taxon>
        <taxon>Glomeromycotina</taxon>
        <taxon>Glomeromycetes</taxon>
        <taxon>Glomerales</taxon>
        <taxon>Glomeraceae</taxon>
        <taxon>Rhizophagus</taxon>
    </lineage>
</organism>
<protein>
    <submittedName>
        <fullName evidence="3">Uncharacterized protein</fullName>
    </submittedName>
</protein>
<dbReference type="VEuPathDB" id="FungiDB:RhiirFUN_022387"/>
<dbReference type="AlphaFoldDB" id="A0A2I1ESN8"/>
<accession>A0A2I1ESN8</accession>
<gene>
    <name evidence="3" type="ORF">RhiirA1_447100</name>
</gene>